<organism evidence="3 4">
    <name type="scientific">Ruminococcus turbiniformis</name>
    <dbReference type="NCBI Taxonomy" id="2881258"/>
    <lineage>
        <taxon>Bacteria</taxon>
        <taxon>Bacillati</taxon>
        <taxon>Bacillota</taxon>
        <taxon>Clostridia</taxon>
        <taxon>Eubacteriales</taxon>
        <taxon>Oscillospiraceae</taxon>
        <taxon>Ruminococcus</taxon>
    </lineage>
</organism>
<dbReference type="PROSITE" id="PS01091">
    <property type="entry name" value="TATD_3"/>
    <property type="match status" value="1"/>
</dbReference>
<dbReference type="PANTHER" id="PTHR46124">
    <property type="entry name" value="D-AMINOACYL-TRNA DEACYLASE"/>
    <property type="match status" value="1"/>
</dbReference>
<keyword evidence="1" id="KW-0479">Metal-binding</keyword>
<evidence type="ECO:0000313" key="4">
    <source>
        <dbReference type="Proteomes" id="UP001198151"/>
    </source>
</evidence>
<dbReference type="InterPro" id="IPR015991">
    <property type="entry name" value="TatD/YcfH-like"/>
</dbReference>
<protein>
    <submittedName>
        <fullName evidence="3">TatD family hydrolase</fullName>
    </submittedName>
</protein>
<reference evidence="3 4" key="1">
    <citation type="submission" date="2021-10" db="EMBL/GenBank/DDBJ databases">
        <title>Anaerobic single-cell dispensing facilitates the cultivation of human gut bacteria.</title>
        <authorList>
            <person name="Afrizal A."/>
        </authorList>
    </citation>
    <scope>NUCLEOTIDE SEQUENCE [LARGE SCALE GENOMIC DNA]</scope>
    <source>
        <strain evidence="3 4">CLA-AA-H200</strain>
    </source>
</reference>
<dbReference type="Gene3D" id="3.20.20.140">
    <property type="entry name" value="Metal-dependent hydrolases"/>
    <property type="match status" value="1"/>
</dbReference>
<dbReference type="SUPFAM" id="SSF51556">
    <property type="entry name" value="Metallo-dependent hydrolases"/>
    <property type="match status" value="1"/>
</dbReference>
<dbReference type="Pfam" id="PF01026">
    <property type="entry name" value="TatD_DNase"/>
    <property type="match status" value="1"/>
</dbReference>
<dbReference type="NCBIfam" id="TIGR00010">
    <property type="entry name" value="YchF/TatD family DNA exonuclease"/>
    <property type="match status" value="1"/>
</dbReference>
<dbReference type="InterPro" id="IPR032466">
    <property type="entry name" value="Metal_Hydrolase"/>
</dbReference>
<accession>A0ABS8FX49</accession>
<proteinExistence type="predicted"/>
<dbReference type="InterPro" id="IPR001130">
    <property type="entry name" value="TatD-like"/>
</dbReference>
<dbReference type="PANTHER" id="PTHR46124:SF2">
    <property type="entry name" value="D-AMINOACYL-TRNA DEACYLASE"/>
    <property type="match status" value="1"/>
</dbReference>
<dbReference type="EMBL" id="JAJEQX010000015">
    <property type="protein sequence ID" value="MCC2254635.1"/>
    <property type="molecule type" value="Genomic_DNA"/>
</dbReference>
<dbReference type="PIRSF" id="PIRSF005902">
    <property type="entry name" value="DNase_TatD"/>
    <property type="match status" value="1"/>
</dbReference>
<dbReference type="CDD" id="cd01310">
    <property type="entry name" value="TatD_DNAse"/>
    <property type="match status" value="1"/>
</dbReference>
<keyword evidence="2 3" id="KW-0378">Hydrolase</keyword>
<gene>
    <name evidence="3" type="ORF">LKD70_09420</name>
</gene>
<keyword evidence="4" id="KW-1185">Reference proteome</keyword>
<evidence type="ECO:0000256" key="1">
    <source>
        <dbReference type="ARBA" id="ARBA00022723"/>
    </source>
</evidence>
<dbReference type="RefSeq" id="WP_227707779.1">
    <property type="nucleotide sequence ID" value="NZ_JAJEQX010000015.1"/>
</dbReference>
<sequence>MIIDTHAHYDDEQFDTDREALLSDMEAGGIGLIVNAGSTVESWGKIQKLTERWPFVYGAVGIHPDEAGTLDEERMAEMERLLDLEKIVAVGEIGLDYYWDKESHELQKKWFIRQLELARAKNMPVIIHSREAAADTMEIMKEHARGMRAVIHCYSYSPEMACEYVKMGYYIGVGGVVTFKNAKKLKQVVEAIPLSSIVLETDCPYLAPEPYRGKRNSSLYLPYVAEKIAEIKGVTLEEVIRRTEENARALYVLPV</sequence>
<evidence type="ECO:0000313" key="3">
    <source>
        <dbReference type="EMBL" id="MCC2254635.1"/>
    </source>
</evidence>
<comment type="caution">
    <text evidence="3">The sequence shown here is derived from an EMBL/GenBank/DDBJ whole genome shotgun (WGS) entry which is preliminary data.</text>
</comment>
<dbReference type="Proteomes" id="UP001198151">
    <property type="component" value="Unassembled WGS sequence"/>
</dbReference>
<name>A0ABS8FX49_9FIRM</name>
<dbReference type="GO" id="GO:0016787">
    <property type="term" value="F:hydrolase activity"/>
    <property type="evidence" value="ECO:0007669"/>
    <property type="project" value="UniProtKB-KW"/>
</dbReference>
<dbReference type="InterPro" id="IPR018228">
    <property type="entry name" value="DNase_TatD-rel_CS"/>
</dbReference>
<evidence type="ECO:0000256" key="2">
    <source>
        <dbReference type="ARBA" id="ARBA00022801"/>
    </source>
</evidence>